<accession>A0A438GQZ5</accession>
<feature type="chain" id="PRO_5019480522" evidence="1">
    <location>
        <begin position="29"/>
        <end position="259"/>
    </location>
</feature>
<keyword evidence="2" id="KW-0547">Nucleotide-binding</keyword>
<evidence type="ECO:0000313" key="2">
    <source>
        <dbReference type="EMBL" id="RVW74623.1"/>
    </source>
</evidence>
<organism evidence="2 3">
    <name type="scientific">Vitis vinifera</name>
    <name type="common">Grape</name>
    <dbReference type="NCBI Taxonomy" id="29760"/>
    <lineage>
        <taxon>Eukaryota</taxon>
        <taxon>Viridiplantae</taxon>
        <taxon>Streptophyta</taxon>
        <taxon>Embryophyta</taxon>
        <taxon>Tracheophyta</taxon>
        <taxon>Spermatophyta</taxon>
        <taxon>Magnoliopsida</taxon>
        <taxon>eudicotyledons</taxon>
        <taxon>Gunneridae</taxon>
        <taxon>Pentapetalae</taxon>
        <taxon>rosids</taxon>
        <taxon>Vitales</taxon>
        <taxon>Vitaceae</taxon>
        <taxon>Viteae</taxon>
        <taxon>Vitis</taxon>
    </lineage>
</organism>
<keyword evidence="2" id="KW-0347">Helicase</keyword>
<feature type="signal peptide" evidence="1">
    <location>
        <begin position="1"/>
        <end position="28"/>
    </location>
</feature>
<gene>
    <name evidence="2" type="primary">VvCHDp000250_9</name>
    <name evidence="2" type="ORF">CK203_052068</name>
</gene>
<keyword evidence="1" id="KW-0732">Signal</keyword>
<comment type="caution">
    <text evidence="2">The sequence shown here is derived from an EMBL/GenBank/DDBJ whole genome shotgun (WGS) entry which is preliminary data.</text>
</comment>
<dbReference type="Proteomes" id="UP000288805">
    <property type="component" value="Unassembled WGS sequence"/>
</dbReference>
<reference evidence="2 3" key="1">
    <citation type="journal article" date="2018" name="PLoS Genet.">
        <title>Population sequencing reveals clonal diversity and ancestral inbreeding in the grapevine cultivar Chardonnay.</title>
        <authorList>
            <person name="Roach M.J."/>
            <person name="Johnson D.L."/>
            <person name="Bohlmann J."/>
            <person name="van Vuuren H.J."/>
            <person name="Jones S.J."/>
            <person name="Pretorius I.S."/>
            <person name="Schmidt S.A."/>
            <person name="Borneman A.R."/>
        </authorList>
    </citation>
    <scope>NUCLEOTIDE SEQUENCE [LARGE SCALE GENOMIC DNA]</scope>
    <source>
        <strain evidence="3">cv. Chardonnay</strain>
        <tissue evidence="2">Leaf</tissue>
    </source>
</reference>
<keyword evidence="2" id="KW-0378">Hydrolase</keyword>
<sequence>MALQPDIPILLLLFHKVLILLLPPKSIADMTLNRGARYSPDILREGFTLAIIRVEDVVYDKLECWQGQQNLDSLQKTIVTTWLLFVHMKDGKTQKEKDQHMNADANTNNRLSHNQSLVRAIICSGLFPGIASVVPRETSMSFKTMDDGQVLLYAVVKVDFSDGFKVKGKGNVGFQNGRLIEFPPNTEKVVKGSLGKAIREGVVFGRNQMGSPLLKVQVMQGWILCGFLLGCIGELGEGRGRAYGPTLGLVRGCGMILSV</sequence>
<dbReference type="EMBL" id="QGNW01000366">
    <property type="protein sequence ID" value="RVW74623.1"/>
    <property type="molecule type" value="Genomic_DNA"/>
</dbReference>
<dbReference type="GO" id="GO:0004386">
    <property type="term" value="F:helicase activity"/>
    <property type="evidence" value="ECO:0007669"/>
    <property type="project" value="UniProtKB-KW"/>
</dbReference>
<dbReference type="AlphaFoldDB" id="A0A438GQZ5"/>
<keyword evidence="2" id="KW-0067">ATP-binding</keyword>
<proteinExistence type="predicted"/>
<protein>
    <submittedName>
        <fullName evidence="2">DExH-box ATP-dependent RNA helicase DExH3</fullName>
    </submittedName>
</protein>
<evidence type="ECO:0000313" key="3">
    <source>
        <dbReference type="Proteomes" id="UP000288805"/>
    </source>
</evidence>
<name>A0A438GQZ5_VITVI</name>
<evidence type="ECO:0000256" key="1">
    <source>
        <dbReference type="SAM" id="SignalP"/>
    </source>
</evidence>